<dbReference type="InterPro" id="IPR041577">
    <property type="entry name" value="RT_RNaseH_2"/>
</dbReference>
<name>A0ABQ5KI91_9EUKA</name>
<protein>
    <submittedName>
        <fullName evidence="2">Retrovirus-related Pol polyprotein from transposon 17.6</fullName>
    </submittedName>
</protein>
<evidence type="ECO:0000313" key="3">
    <source>
        <dbReference type="Proteomes" id="UP001057375"/>
    </source>
</evidence>
<feature type="domain" description="Reverse transcriptase" evidence="1">
    <location>
        <begin position="1"/>
        <end position="113"/>
    </location>
</feature>
<keyword evidence="3" id="KW-1185">Reference proteome</keyword>
<dbReference type="CDD" id="cd01647">
    <property type="entry name" value="RT_LTR"/>
    <property type="match status" value="1"/>
</dbReference>
<dbReference type="Gene3D" id="3.10.10.10">
    <property type="entry name" value="HIV Type 1 Reverse Transcriptase, subunit A, domain 1"/>
    <property type="match status" value="1"/>
</dbReference>
<evidence type="ECO:0000313" key="2">
    <source>
        <dbReference type="EMBL" id="GKT32222.1"/>
    </source>
</evidence>
<dbReference type="InterPro" id="IPR043502">
    <property type="entry name" value="DNA/RNA_pol_sf"/>
</dbReference>
<evidence type="ECO:0000259" key="1">
    <source>
        <dbReference type="PROSITE" id="PS50878"/>
    </source>
</evidence>
<organism evidence="2 3">
    <name type="scientific">Aduncisulcus paluster</name>
    <dbReference type="NCBI Taxonomy" id="2918883"/>
    <lineage>
        <taxon>Eukaryota</taxon>
        <taxon>Metamonada</taxon>
        <taxon>Carpediemonas-like organisms</taxon>
        <taxon>Aduncisulcus</taxon>
    </lineage>
</organism>
<comment type="caution">
    <text evidence="2">The sequence shown here is derived from an EMBL/GenBank/DDBJ whole genome shotgun (WGS) entry which is preliminary data.</text>
</comment>
<dbReference type="EMBL" id="BQXS01009956">
    <property type="protein sequence ID" value="GKT32222.1"/>
    <property type="molecule type" value="Genomic_DNA"/>
</dbReference>
<accession>A0ABQ5KI91</accession>
<dbReference type="Pfam" id="PF17919">
    <property type="entry name" value="RT_RNaseH_2"/>
    <property type="match status" value="1"/>
</dbReference>
<dbReference type="InterPro" id="IPR000477">
    <property type="entry name" value="RT_dom"/>
</dbReference>
<dbReference type="PANTHER" id="PTHR33064">
    <property type="entry name" value="POL PROTEIN"/>
    <property type="match status" value="1"/>
</dbReference>
<feature type="non-terminal residue" evidence="2">
    <location>
        <position position="266"/>
    </location>
</feature>
<dbReference type="Pfam" id="PF00078">
    <property type="entry name" value="RVT_1"/>
    <property type="match status" value="1"/>
</dbReference>
<proteinExistence type="predicted"/>
<sequence length="266" mass="30506">MMEVIIESKGKEECKHFTAFATSKSLYEWNVMPFGLRNAPAHFQKIMIGIFADMLFHGCLVYLDDIVVYGDSIEEFKERLHEVLKRLRRKKLTINPEKCHIGTQEVEYLGWMITQQGRHINPKRLEGIQRLPAPSSRKEASRVIGIFNYFKDVIPLLARLMAPISALTKKDIPFEWTPECQNAFKEIKSQLSKTIVLAPFNENETPILYSDASKVGIGGVLMQQEKKTGKENPICFISKKLSDVQSRWTVGELESYAIVYCILQCD</sequence>
<dbReference type="PROSITE" id="PS50878">
    <property type="entry name" value="RT_POL"/>
    <property type="match status" value="1"/>
</dbReference>
<dbReference type="Proteomes" id="UP001057375">
    <property type="component" value="Unassembled WGS sequence"/>
</dbReference>
<dbReference type="Gene3D" id="3.10.20.370">
    <property type="match status" value="1"/>
</dbReference>
<reference evidence="2" key="1">
    <citation type="submission" date="2022-03" db="EMBL/GenBank/DDBJ databases">
        <title>Draft genome sequence of Aduncisulcus paluster, a free-living microaerophilic Fornicata.</title>
        <authorList>
            <person name="Yuyama I."/>
            <person name="Kume K."/>
            <person name="Tamura T."/>
            <person name="Inagaki Y."/>
            <person name="Hashimoto T."/>
        </authorList>
    </citation>
    <scope>NUCLEOTIDE SEQUENCE</scope>
    <source>
        <strain evidence="2">NY0171</strain>
    </source>
</reference>
<dbReference type="PANTHER" id="PTHR33064:SF37">
    <property type="entry name" value="RIBONUCLEASE H"/>
    <property type="match status" value="1"/>
</dbReference>
<dbReference type="Gene3D" id="3.30.70.270">
    <property type="match status" value="2"/>
</dbReference>
<dbReference type="SUPFAM" id="SSF56672">
    <property type="entry name" value="DNA/RNA polymerases"/>
    <property type="match status" value="1"/>
</dbReference>
<gene>
    <name evidence="2" type="ORF">ADUPG1_006419</name>
</gene>
<dbReference type="InterPro" id="IPR051320">
    <property type="entry name" value="Viral_Replic_Matur_Polypro"/>
</dbReference>
<dbReference type="InterPro" id="IPR043128">
    <property type="entry name" value="Rev_trsase/Diguanyl_cyclase"/>
</dbReference>